<dbReference type="GO" id="GO:0031929">
    <property type="term" value="P:TOR signaling"/>
    <property type="evidence" value="ECO:0007669"/>
    <property type="project" value="TreeGrafter"/>
</dbReference>
<dbReference type="InParanoid" id="L0P9D1"/>
<comment type="similarity">
    <text evidence="1">Belongs to the TIP41 family.</text>
</comment>
<evidence type="ECO:0000313" key="3">
    <source>
        <dbReference type="Proteomes" id="UP000010422"/>
    </source>
</evidence>
<evidence type="ECO:0000313" key="2">
    <source>
        <dbReference type="EMBL" id="CCJ28973.1"/>
    </source>
</evidence>
<proteinExistence type="inferred from homology"/>
<sequence length="299" mass="34560">MMQDETVIHHQFPVPHTVITCGTTRSIHLQDWSVISTKGSILTSEEIQQFSSRLMIPIPEMTFGKNQVIMEHSSGWRMAFTAYDALEKVDKTGKEVIQVSYANEWVKKREKSCEGIGRSRCYDWTFTTTYQGTVTHENNRNLVNKTAVRAEATKESSENNILLPVFELSDEVIPVDKLKRQDPILFFEEIVLYEDELSDNGLSVLSVKVRIMPERLLLLQRFFMRLDNVVFRIRDTRVYIEFVTGKVLREYVEKEAAYHDVLKKIPSCQNDFSTFLADPTWVASVLPVCSKTMEALEFK</sequence>
<dbReference type="AlphaFoldDB" id="L0P9D1"/>
<dbReference type="InterPro" id="IPR007303">
    <property type="entry name" value="TIP41-like"/>
</dbReference>
<gene>
    <name evidence="2" type="ORF">PNEJI1_003732</name>
</gene>
<accession>L0P9D1</accession>
<dbReference type="FunCoup" id="L0P9D1">
    <property type="interactions" value="375"/>
</dbReference>
<comment type="caution">
    <text evidence="2">The sequence shown here is derived from an EMBL/GenBank/DDBJ whole genome shotgun (WGS) entry which is preliminary data.</text>
</comment>
<dbReference type="Pfam" id="PF04176">
    <property type="entry name" value="TIP41"/>
    <property type="match status" value="1"/>
</dbReference>
<dbReference type="GO" id="GO:0005829">
    <property type="term" value="C:cytosol"/>
    <property type="evidence" value="ECO:0007669"/>
    <property type="project" value="TreeGrafter"/>
</dbReference>
<dbReference type="PANTHER" id="PTHR21021:SF16">
    <property type="entry name" value="TIP41-LIKE PROTEIN"/>
    <property type="match status" value="1"/>
</dbReference>
<dbReference type="InterPro" id="IPR051330">
    <property type="entry name" value="Phosphatase_reg/MetRdx"/>
</dbReference>
<reference evidence="2 3" key="1">
    <citation type="journal article" date="2012" name="MBio">
        <title>De novo assembly of the Pneumocystis jirovecii genome from a single bronchoalveolar lavage fluid specimen from a patient.</title>
        <authorList>
            <person name="Cisse O.H."/>
            <person name="Pagni M."/>
            <person name="Hauser P.M."/>
        </authorList>
    </citation>
    <scope>NUCLEOTIDE SEQUENCE [LARGE SCALE GENOMIC DNA]</scope>
    <source>
        <strain evidence="2 3">SE8</strain>
    </source>
</reference>
<dbReference type="STRING" id="1209962.L0P9D1"/>
<organism evidence="3">
    <name type="scientific">Pneumocystis jirovecii</name>
    <name type="common">Human pneumocystis pneumonia agent</name>
    <dbReference type="NCBI Taxonomy" id="42068"/>
    <lineage>
        <taxon>Eukaryota</taxon>
        <taxon>Fungi</taxon>
        <taxon>Dikarya</taxon>
        <taxon>Ascomycota</taxon>
        <taxon>Taphrinomycotina</taxon>
        <taxon>Pneumocystomycetes</taxon>
        <taxon>Pneumocystaceae</taxon>
        <taxon>Pneumocystis</taxon>
    </lineage>
</organism>
<dbReference type="VEuPathDB" id="FungiDB:PNEJI1_003732"/>
<evidence type="ECO:0000256" key="1">
    <source>
        <dbReference type="ARBA" id="ARBA00006658"/>
    </source>
</evidence>
<dbReference type="EMBL" id="CAKM01000144">
    <property type="protein sequence ID" value="CCJ28973.1"/>
    <property type="molecule type" value="Genomic_DNA"/>
</dbReference>
<protein>
    <recommendedName>
        <fullName evidence="4">TIP41-like protein</fullName>
    </recommendedName>
</protein>
<name>L0P9D1_PNEJI</name>
<dbReference type="Proteomes" id="UP000010422">
    <property type="component" value="Unassembled WGS sequence"/>
</dbReference>
<dbReference type="PANTHER" id="PTHR21021">
    <property type="entry name" value="GAF/PUTATIVE CYTOSKELETAL PROTEIN"/>
    <property type="match status" value="1"/>
</dbReference>
<evidence type="ECO:0008006" key="4">
    <source>
        <dbReference type="Google" id="ProtNLM"/>
    </source>
</evidence>